<protein>
    <submittedName>
        <fullName evidence="2">SDR family oxidoreductase</fullName>
    </submittedName>
</protein>
<accession>A0ABY7HTU9</accession>
<evidence type="ECO:0000313" key="2">
    <source>
        <dbReference type="EMBL" id="WAT02454.1"/>
    </source>
</evidence>
<dbReference type="EMBL" id="CP114058">
    <property type="protein sequence ID" value="WAT02454.1"/>
    <property type="molecule type" value="Genomic_DNA"/>
</dbReference>
<dbReference type="CDD" id="cd05243">
    <property type="entry name" value="SDR_a5"/>
    <property type="match status" value="1"/>
</dbReference>
<dbReference type="Pfam" id="PF13460">
    <property type="entry name" value="NAD_binding_10"/>
    <property type="match status" value="1"/>
</dbReference>
<keyword evidence="3" id="KW-1185">Reference proteome</keyword>
<proteinExistence type="predicted"/>
<dbReference type="Gene3D" id="3.40.50.720">
    <property type="entry name" value="NAD(P)-binding Rossmann-like Domain"/>
    <property type="match status" value="1"/>
</dbReference>
<dbReference type="PANTHER" id="PTHR15020">
    <property type="entry name" value="FLAVIN REDUCTASE-RELATED"/>
    <property type="match status" value="1"/>
</dbReference>
<evidence type="ECO:0000313" key="3">
    <source>
        <dbReference type="Proteomes" id="UP001164712"/>
    </source>
</evidence>
<evidence type="ECO:0000259" key="1">
    <source>
        <dbReference type="Pfam" id="PF13460"/>
    </source>
</evidence>
<sequence length="221" mass="23474">MAKVAIVGAHGQIGKLLIKHLRAQGHEALGIARKEEQIPTLRKLGAETVLMDIESATAEQLATGLQGVDAVVFAAGAGAGSTAERKHTVDYAGSVLLADAAKLAGVSRFVQISAIGADDPLKPDTDPVWKAYIEAKRDADISLRASGLEWTIIRPGPLTNSPATGMVTLSEHAGRGKSPVRTSRWWSWPLSMPTHRLASSGTARRHYAYPRRGLSVKAETA</sequence>
<dbReference type="Proteomes" id="UP001164712">
    <property type="component" value="Chromosome"/>
</dbReference>
<dbReference type="RefSeq" id="WP_269128242.1">
    <property type="nucleotide sequence ID" value="NZ_CP114058.1"/>
</dbReference>
<reference evidence="2" key="1">
    <citation type="submission" date="2022-12" db="EMBL/GenBank/DDBJ databases">
        <title>Complete genome sequence of an Australian strain of Rouxiella badensis DAR84756 and resolution of the R. badensis DSM100043 and R. chamberiensis DSM28324 genomes.</title>
        <authorList>
            <person name="Paul S."/>
            <person name="Anderson P.J."/>
            <person name="Maynard G."/>
            <person name="Dyall-Smith M."/>
            <person name="Kudinha T."/>
        </authorList>
    </citation>
    <scope>NUCLEOTIDE SEQUENCE</scope>
    <source>
        <strain evidence="2">DSM 28324</strain>
    </source>
</reference>
<name>A0ABY7HTU9_9GAMM</name>
<dbReference type="InterPro" id="IPR036291">
    <property type="entry name" value="NAD(P)-bd_dom_sf"/>
</dbReference>
<dbReference type="PANTHER" id="PTHR15020:SF50">
    <property type="entry name" value="UPF0659 PROTEIN YMR090W"/>
    <property type="match status" value="1"/>
</dbReference>
<organism evidence="2 3">
    <name type="scientific">Rouxiella chamberiensis</name>
    <dbReference type="NCBI Taxonomy" id="1513468"/>
    <lineage>
        <taxon>Bacteria</taxon>
        <taxon>Pseudomonadati</taxon>
        <taxon>Pseudomonadota</taxon>
        <taxon>Gammaproteobacteria</taxon>
        <taxon>Enterobacterales</taxon>
        <taxon>Yersiniaceae</taxon>
        <taxon>Rouxiella</taxon>
    </lineage>
</organism>
<feature type="domain" description="NAD(P)-binding" evidence="1">
    <location>
        <begin position="8"/>
        <end position="174"/>
    </location>
</feature>
<gene>
    <name evidence="2" type="ORF">O1V66_07605</name>
</gene>
<dbReference type="SUPFAM" id="SSF51735">
    <property type="entry name" value="NAD(P)-binding Rossmann-fold domains"/>
    <property type="match status" value="1"/>
</dbReference>
<dbReference type="InterPro" id="IPR016040">
    <property type="entry name" value="NAD(P)-bd_dom"/>
</dbReference>